<dbReference type="InterPro" id="IPR005318">
    <property type="entry name" value="OM_porin_bac"/>
</dbReference>
<evidence type="ECO:0000256" key="4">
    <source>
        <dbReference type="SAM" id="MobiDB-lite"/>
    </source>
</evidence>
<dbReference type="Pfam" id="PF03573">
    <property type="entry name" value="OprD"/>
    <property type="match status" value="1"/>
</dbReference>
<dbReference type="KEGG" id="acx:Achr_3110"/>
<comment type="similarity">
    <text evidence="1">Belongs to the outer membrane porin (Opr) (TC 1.B.25) family.</text>
</comment>
<evidence type="ECO:0000256" key="3">
    <source>
        <dbReference type="ARBA" id="ARBA00022729"/>
    </source>
</evidence>
<dbReference type="Gene3D" id="2.40.160.10">
    <property type="entry name" value="Porin"/>
    <property type="match status" value="1"/>
</dbReference>
<keyword evidence="6" id="KW-1185">Reference proteome</keyword>
<gene>
    <name evidence="5" type="ORF">Achr_3110</name>
</gene>
<dbReference type="GO" id="GO:0015288">
    <property type="term" value="F:porin activity"/>
    <property type="evidence" value="ECO:0007669"/>
    <property type="project" value="TreeGrafter"/>
</dbReference>
<dbReference type="PANTHER" id="PTHR34596:SF2">
    <property type="entry name" value="CHITOPORIN"/>
    <property type="match status" value="1"/>
</dbReference>
<keyword evidence="2" id="KW-0813">Transport</keyword>
<dbReference type="Proteomes" id="UP000068210">
    <property type="component" value="Chromosome"/>
</dbReference>
<reference evidence="5 6" key="1">
    <citation type="journal article" date="2015" name="PLoS ONE">
        <title>Azotobacter Genomes: The Genome of Azotobacter chroococcum NCIMB 8003 (ATCC 4412).</title>
        <authorList>
            <person name="Robson R.L."/>
            <person name="Jones R."/>
            <person name="Robson R.M."/>
            <person name="Schwartz A."/>
            <person name="Richardson T.H."/>
        </authorList>
    </citation>
    <scope>NUCLEOTIDE SEQUENCE [LARGE SCALE GENOMIC DNA]</scope>
    <source>
        <strain evidence="5 6">NCIMB 8003</strain>
    </source>
</reference>
<dbReference type="InterPro" id="IPR023614">
    <property type="entry name" value="Porin_dom_sf"/>
</dbReference>
<dbReference type="HOGENOM" id="CLU_042378_2_1_6"/>
<protein>
    <submittedName>
        <fullName evidence="5">OprE-like outer membrane porin</fullName>
    </submittedName>
</protein>
<dbReference type="PANTHER" id="PTHR34596">
    <property type="entry name" value="CHITOPORIN"/>
    <property type="match status" value="1"/>
</dbReference>
<name>A0A0C4WNZ8_9GAMM</name>
<evidence type="ECO:0000256" key="1">
    <source>
        <dbReference type="ARBA" id="ARBA00009075"/>
    </source>
</evidence>
<organism evidence="5 6">
    <name type="scientific">Azotobacter chroococcum NCIMB 8003</name>
    <dbReference type="NCBI Taxonomy" id="1328314"/>
    <lineage>
        <taxon>Bacteria</taxon>
        <taxon>Pseudomonadati</taxon>
        <taxon>Pseudomonadota</taxon>
        <taxon>Gammaproteobacteria</taxon>
        <taxon>Pseudomonadales</taxon>
        <taxon>Pseudomonadaceae</taxon>
        <taxon>Azotobacter</taxon>
    </lineage>
</organism>
<evidence type="ECO:0000256" key="2">
    <source>
        <dbReference type="ARBA" id="ARBA00022448"/>
    </source>
</evidence>
<feature type="region of interest" description="Disordered" evidence="4">
    <location>
        <begin position="59"/>
        <end position="79"/>
    </location>
</feature>
<dbReference type="GO" id="GO:0016020">
    <property type="term" value="C:membrane"/>
    <property type="evidence" value="ECO:0007669"/>
    <property type="project" value="InterPro"/>
</dbReference>
<keyword evidence="3" id="KW-0732">Signal</keyword>
<dbReference type="STRING" id="1328314.Achr_3110"/>
<accession>A0A0C4WNZ8</accession>
<dbReference type="AlphaFoldDB" id="A0A0C4WNZ8"/>
<evidence type="ECO:0000313" key="6">
    <source>
        <dbReference type="Proteomes" id="UP000068210"/>
    </source>
</evidence>
<proteinExistence type="inferred from homology"/>
<feature type="region of interest" description="Disordered" evidence="4">
    <location>
        <begin position="358"/>
        <end position="382"/>
    </location>
</feature>
<dbReference type="EMBL" id="CP010415">
    <property type="protein sequence ID" value="AJE19817.1"/>
    <property type="molecule type" value="Genomic_DNA"/>
</dbReference>
<evidence type="ECO:0000313" key="5">
    <source>
        <dbReference type="EMBL" id="AJE19817.1"/>
    </source>
</evidence>
<sequence>MERPQNFTLDRQRVNGFVNGSFDHAGEHPRQARYDLADFGIASLPHRKDSGARLLAGWPDGAAGSDGENPRAVAVSPRQQEPLRIIHPGDKTHMHKTSRVRSAALSTLGAALAVPAVAQAGFVEDSKATLSFKNFYINQDVRNQDAPRQEDWGQGFFLDFKSGFTEGPVGFGLDVMAMHAIRLDGGGRAGKADIERTPGAMFPLESNGKAKTDFGRVGVTGKLRISRTEARLGTLMPKMPVLIYNDGRLLPQLFHGAQVTSNEIKDLSLTAGKIEHSTERNSSDSHGLSIGGANSGPNARFSNEFYFGGADYKATKDLTLQYYYGNLRDFYKQHFFGLVHDWKLPVGALKSDLRYFTSDSDGKNESSSGRAEGYRSSGANGSSGEVDNNLWSAMFTYSLAGHALSAGYQKVTGNSDFPHINLGTGRTLHLITNGQIGKFASAGENTWVVGHTYDFAAIGVPGLKTKLVYFSGDDIDAAGSDNKEWERNFRVDYTVQNGLLKGVGLSWLNAASRGNDGRDLDENRLVVTYSLPLF</sequence>